<evidence type="ECO:0000256" key="3">
    <source>
        <dbReference type="ARBA" id="ARBA00022603"/>
    </source>
</evidence>
<dbReference type="EC" id="2.1.1.80" evidence="2"/>
<dbReference type="PRINTS" id="PR00996">
    <property type="entry name" value="CHERMTFRASE"/>
</dbReference>
<dbReference type="Pfam" id="PF03705">
    <property type="entry name" value="CheR_N"/>
    <property type="match status" value="1"/>
</dbReference>
<dbReference type="InterPro" id="IPR029063">
    <property type="entry name" value="SAM-dependent_MTases_sf"/>
</dbReference>
<dbReference type="SMART" id="SM00138">
    <property type="entry name" value="MeTrc"/>
    <property type="match status" value="1"/>
</dbReference>
<dbReference type="RefSeq" id="WP_021170253.1">
    <property type="nucleotide sequence ID" value="NZ_CTRP01000014.1"/>
</dbReference>
<evidence type="ECO:0000256" key="4">
    <source>
        <dbReference type="ARBA" id="ARBA00022679"/>
    </source>
</evidence>
<dbReference type="GO" id="GO:0008983">
    <property type="term" value="F:protein-glutamate O-methyltransferase activity"/>
    <property type="evidence" value="ECO:0007669"/>
    <property type="project" value="UniProtKB-EC"/>
</dbReference>
<evidence type="ECO:0000259" key="6">
    <source>
        <dbReference type="PROSITE" id="PS50123"/>
    </source>
</evidence>
<protein>
    <recommendedName>
        <fullName evidence="2">protein-glutamate O-methyltransferase</fullName>
        <ecNumber evidence="2">2.1.1.80</ecNumber>
    </recommendedName>
</protein>
<dbReference type="PANTHER" id="PTHR24422:SF19">
    <property type="entry name" value="CHEMOTAXIS PROTEIN METHYLTRANSFERASE"/>
    <property type="match status" value="1"/>
</dbReference>
<dbReference type="InterPro" id="IPR022642">
    <property type="entry name" value="CheR_C"/>
</dbReference>
<evidence type="ECO:0000256" key="2">
    <source>
        <dbReference type="ARBA" id="ARBA00012534"/>
    </source>
</evidence>
<evidence type="ECO:0000256" key="1">
    <source>
        <dbReference type="ARBA" id="ARBA00001541"/>
    </source>
</evidence>
<gene>
    <name evidence="7" type="ORF">SpAn4DRAFT_0706</name>
</gene>
<dbReference type="InterPro" id="IPR036804">
    <property type="entry name" value="CheR_N_sf"/>
</dbReference>
<dbReference type="SUPFAM" id="SSF47757">
    <property type="entry name" value="Chemotaxis receptor methyltransferase CheR, N-terminal domain"/>
    <property type="match status" value="1"/>
</dbReference>
<dbReference type="GO" id="GO:0032259">
    <property type="term" value="P:methylation"/>
    <property type="evidence" value="ECO:0007669"/>
    <property type="project" value="UniProtKB-KW"/>
</dbReference>
<dbReference type="Proteomes" id="UP000049855">
    <property type="component" value="Unassembled WGS sequence"/>
</dbReference>
<dbReference type="Gene3D" id="1.10.155.10">
    <property type="entry name" value="Chemotaxis receptor methyltransferase CheR, N-terminal domain"/>
    <property type="match status" value="1"/>
</dbReference>
<comment type="catalytic activity">
    <reaction evidence="1">
        <text>L-glutamyl-[protein] + S-adenosyl-L-methionine = [protein]-L-glutamate 5-O-methyl ester + S-adenosyl-L-homocysteine</text>
        <dbReference type="Rhea" id="RHEA:24452"/>
        <dbReference type="Rhea" id="RHEA-COMP:10208"/>
        <dbReference type="Rhea" id="RHEA-COMP:10311"/>
        <dbReference type="ChEBI" id="CHEBI:29973"/>
        <dbReference type="ChEBI" id="CHEBI:57856"/>
        <dbReference type="ChEBI" id="CHEBI:59789"/>
        <dbReference type="ChEBI" id="CHEBI:82795"/>
        <dbReference type="EC" id="2.1.1.80"/>
    </reaction>
</comment>
<dbReference type="AlphaFoldDB" id="A0A0U1L5S0"/>
<dbReference type="Pfam" id="PF01739">
    <property type="entry name" value="CheR"/>
    <property type="match status" value="1"/>
</dbReference>
<dbReference type="PROSITE" id="PS50123">
    <property type="entry name" value="CHER"/>
    <property type="match status" value="1"/>
</dbReference>
<organism evidence="7 8">
    <name type="scientific">Sporomusa ovata</name>
    <dbReference type="NCBI Taxonomy" id="2378"/>
    <lineage>
        <taxon>Bacteria</taxon>
        <taxon>Bacillati</taxon>
        <taxon>Bacillota</taxon>
        <taxon>Negativicutes</taxon>
        <taxon>Selenomonadales</taxon>
        <taxon>Sporomusaceae</taxon>
        <taxon>Sporomusa</taxon>
    </lineage>
</organism>
<reference evidence="8" key="1">
    <citation type="submission" date="2015-03" db="EMBL/GenBank/DDBJ databases">
        <authorList>
            <person name="Nijsse Bart"/>
        </authorList>
    </citation>
    <scope>NUCLEOTIDE SEQUENCE [LARGE SCALE GENOMIC DNA]</scope>
</reference>
<dbReference type="PANTHER" id="PTHR24422">
    <property type="entry name" value="CHEMOTAXIS PROTEIN METHYLTRANSFERASE"/>
    <property type="match status" value="1"/>
</dbReference>
<keyword evidence="4 7" id="KW-0808">Transferase</keyword>
<keyword evidence="8" id="KW-1185">Reference proteome</keyword>
<evidence type="ECO:0000256" key="5">
    <source>
        <dbReference type="ARBA" id="ARBA00022691"/>
    </source>
</evidence>
<dbReference type="PIRSF" id="PIRSF000410">
    <property type="entry name" value="CheR"/>
    <property type="match status" value="1"/>
</dbReference>
<sequence length="269" mass="31429">MKAITDREFIELVQFIKQNFGINLTQKRGLVLGRLHNYIEQNGFDSFSEYFHYIVNDRTGKAGSILLNKLTTNHTYFLREPQHFDFLEQVVLPAFAKGASKDLRIWSAGCSTGEEPYTLAMIIDSFFGVAKCQWDAKILATDISTAALERGQRGIYPNSQLNELPNRWRTKYFAKIDDEYSVINEKIREEIIFRRFNLMNATFPFKKKFHLILCRNVMIYFDADTKQNLVNRFYDHMEPGGYLFIGHSEALSRHESKYVFVAPAIYRKE</sequence>
<name>A0A0U1L5S0_9FIRM</name>
<dbReference type="EMBL" id="CTRP01000014">
    <property type="protein sequence ID" value="CQR74244.1"/>
    <property type="molecule type" value="Genomic_DNA"/>
</dbReference>
<dbReference type="SUPFAM" id="SSF53335">
    <property type="entry name" value="S-adenosyl-L-methionine-dependent methyltransferases"/>
    <property type="match status" value="1"/>
</dbReference>
<evidence type="ECO:0000313" key="7">
    <source>
        <dbReference type="EMBL" id="CQR74244.1"/>
    </source>
</evidence>
<dbReference type="InterPro" id="IPR026024">
    <property type="entry name" value="Chemotaxis_MeTrfase_CheR"/>
</dbReference>
<proteinExistence type="predicted"/>
<dbReference type="InterPro" id="IPR022641">
    <property type="entry name" value="CheR_N"/>
</dbReference>
<dbReference type="InterPro" id="IPR050903">
    <property type="entry name" value="Bact_Chemotaxis_MeTrfase"/>
</dbReference>
<keyword evidence="3 7" id="KW-0489">Methyltransferase</keyword>
<accession>A0A0U1L5S0</accession>
<feature type="domain" description="CheR-type methyltransferase" evidence="6">
    <location>
        <begin position="1"/>
        <end position="269"/>
    </location>
</feature>
<dbReference type="CDD" id="cd02440">
    <property type="entry name" value="AdoMet_MTases"/>
    <property type="match status" value="1"/>
</dbReference>
<dbReference type="Gene3D" id="3.40.50.150">
    <property type="entry name" value="Vaccinia Virus protein VP39"/>
    <property type="match status" value="1"/>
</dbReference>
<keyword evidence="5" id="KW-0949">S-adenosyl-L-methionine</keyword>
<dbReference type="InterPro" id="IPR000780">
    <property type="entry name" value="CheR_MeTrfase"/>
</dbReference>
<evidence type="ECO:0000313" key="8">
    <source>
        <dbReference type="Proteomes" id="UP000049855"/>
    </source>
</evidence>